<dbReference type="OrthoDB" id="21225at2759"/>
<keyword evidence="1" id="KW-0597">Phosphoprotein</keyword>
<evidence type="ECO:0000256" key="1">
    <source>
        <dbReference type="PROSITE-ProRule" id="PRU00169"/>
    </source>
</evidence>
<sequence>MNNDQSKPLHVLIVEDYNLSAQYMSQALKLCDCRSIQIAESGEQAVEMARSQGPFDVVFVDLLMKGMGGIACISVLKSMRWSGYIVAMSANEDLRTSAIAAGADKFLHKLDHPVRDIVAIVNAVKTNKP</sequence>
<accession>A0A836CI72</accession>
<evidence type="ECO:0000259" key="2">
    <source>
        <dbReference type="PROSITE" id="PS50110"/>
    </source>
</evidence>
<feature type="domain" description="Response regulatory" evidence="2">
    <location>
        <begin position="10"/>
        <end position="124"/>
    </location>
</feature>
<dbReference type="CDD" id="cd17546">
    <property type="entry name" value="REC_hyHK_CKI1_RcsC-like"/>
    <property type="match status" value="1"/>
</dbReference>
<dbReference type="PANTHER" id="PTHR43228">
    <property type="entry name" value="TWO-COMPONENT RESPONSE REGULATOR"/>
    <property type="match status" value="1"/>
</dbReference>
<dbReference type="SMART" id="SM00448">
    <property type="entry name" value="REC"/>
    <property type="match status" value="1"/>
</dbReference>
<dbReference type="GO" id="GO:0000160">
    <property type="term" value="P:phosphorelay signal transduction system"/>
    <property type="evidence" value="ECO:0007669"/>
    <property type="project" value="InterPro"/>
</dbReference>
<dbReference type="SUPFAM" id="SSF52172">
    <property type="entry name" value="CheY-like"/>
    <property type="match status" value="1"/>
</dbReference>
<organism evidence="3 4">
    <name type="scientific">Tribonema minus</name>
    <dbReference type="NCBI Taxonomy" id="303371"/>
    <lineage>
        <taxon>Eukaryota</taxon>
        <taxon>Sar</taxon>
        <taxon>Stramenopiles</taxon>
        <taxon>Ochrophyta</taxon>
        <taxon>PX clade</taxon>
        <taxon>Xanthophyceae</taxon>
        <taxon>Tribonematales</taxon>
        <taxon>Tribonemataceae</taxon>
        <taxon>Tribonema</taxon>
    </lineage>
</organism>
<evidence type="ECO:0000313" key="4">
    <source>
        <dbReference type="Proteomes" id="UP000664859"/>
    </source>
</evidence>
<dbReference type="Pfam" id="PF00072">
    <property type="entry name" value="Response_reg"/>
    <property type="match status" value="1"/>
</dbReference>
<reference evidence="3" key="1">
    <citation type="submission" date="2021-02" db="EMBL/GenBank/DDBJ databases">
        <title>First Annotated Genome of the Yellow-green Alga Tribonema minus.</title>
        <authorList>
            <person name="Mahan K.M."/>
        </authorList>
    </citation>
    <scope>NUCLEOTIDE SEQUENCE</scope>
    <source>
        <strain evidence="3">UTEX B ZZ1240</strain>
    </source>
</reference>
<dbReference type="InterPro" id="IPR052048">
    <property type="entry name" value="ST_Response_Regulator"/>
</dbReference>
<dbReference type="AlphaFoldDB" id="A0A836CI72"/>
<dbReference type="Proteomes" id="UP000664859">
    <property type="component" value="Unassembled WGS sequence"/>
</dbReference>
<protein>
    <submittedName>
        <fullName evidence="3">CheY-like superfamily protein</fullName>
    </submittedName>
</protein>
<dbReference type="PROSITE" id="PS50110">
    <property type="entry name" value="RESPONSE_REGULATORY"/>
    <property type="match status" value="1"/>
</dbReference>
<comment type="caution">
    <text evidence="3">The sequence shown here is derived from an EMBL/GenBank/DDBJ whole genome shotgun (WGS) entry which is preliminary data.</text>
</comment>
<keyword evidence="4" id="KW-1185">Reference proteome</keyword>
<name>A0A836CI72_9STRA</name>
<dbReference type="InterPro" id="IPR001789">
    <property type="entry name" value="Sig_transdc_resp-reg_receiver"/>
</dbReference>
<dbReference type="PANTHER" id="PTHR43228:SF1">
    <property type="entry name" value="TWO-COMPONENT RESPONSE REGULATOR ARR22"/>
    <property type="match status" value="1"/>
</dbReference>
<dbReference type="InterPro" id="IPR011006">
    <property type="entry name" value="CheY-like_superfamily"/>
</dbReference>
<feature type="modified residue" description="4-aspartylphosphate" evidence="1">
    <location>
        <position position="61"/>
    </location>
</feature>
<dbReference type="EMBL" id="JAFCMP010000090">
    <property type="protein sequence ID" value="KAG5187495.1"/>
    <property type="molecule type" value="Genomic_DNA"/>
</dbReference>
<evidence type="ECO:0000313" key="3">
    <source>
        <dbReference type="EMBL" id="KAG5187495.1"/>
    </source>
</evidence>
<dbReference type="Gene3D" id="3.40.50.2300">
    <property type="match status" value="1"/>
</dbReference>
<gene>
    <name evidence="3" type="ORF">JKP88DRAFT_161888</name>
</gene>
<proteinExistence type="predicted"/>